<name>A0ABV3R6P4_9HYPH</name>
<feature type="transmembrane region" description="Helical" evidence="8">
    <location>
        <begin position="158"/>
        <end position="177"/>
    </location>
</feature>
<comment type="similarity">
    <text evidence="7">Belongs to the glycosyltransferase 87 family.</text>
</comment>
<keyword evidence="5 8" id="KW-1133">Transmembrane helix</keyword>
<gene>
    <name evidence="9" type="ORF">ABUE31_22380</name>
</gene>
<feature type="transmembrane region" description="Helical" evidence="8">
    <location>
        <begin position="103"/>
        <end position="122"/>
    </location>
</feature>
<dbReference type="RefSeq" id="WP_367725989.1">
    <property type="nucleotide sequence ID" value="NZ_JBFOCI010000011.1"/>
</dbReference>
<keyword evidence="4 8" id="KW-0812">Transmembrane</keyword>
<feature type="transmembrane region" description="Helical" evidence="8">
    <location>
        <begin position="184"/>
        <end position="207"/>
    </location>
</feature>
<feature type="transmembrane region" description="Helical" evidence="8">
    <location>
        <begin position="365"/>
        <end position="384"/>
    </location>
</feature>
<feature type="transmembrane region" description="Helical" evidence="8">
    <location>
        <begin position="278"/>
        <end position="298"/>
    </location>
</feature>
<sequence>MQSETKEPGAGLGRYRRTIHLVLFGLVVAYAALLATTYAMGVWLVGKDGQPVAADFVAFWAAGKLVLRGAPAAAYDWTAHKDVATAGGIAIKGYFSFQYPPTFLLLTPLLALASYPVAMVLWSAVGLPLYLCAVRLAVGGWNATLAALAWPAVLWNTVVGQTGFLTAALLGAGIALIDRRPALAGVLFGLLTYKPQFGLLIPVALMAGGRWRVVAWAALSTAALAATATLAFGIPVWSAFFDSIARINDAILTSGRTDFGKLQSLYGFLRAQDVPARAAWMAHGTLVVALAIGVARLWRSDAAFDLKAAALAIATILASPYAFIYDLVVLAIPLAFLGRTGFSPREAAVVVAAALLVGWGPADHIATGLAAGLLILALVIARAARSETLRSRTWQPAPER</sequence>
<keyword evidence="6 8" id="KW-0472">Membrane</keyword>
<evidence type="ECO:0000256" key="1">
    <source>
        <dbReference type="ARBA" id="ARBA00004651"/>
    </source>
</evidence>
<dbReference type="InterPro" id="IPR018584">
    <property type="entry name" value="GT87"/>
</dbReference>
<accession>A0ABV3R6P4</accession>
<evidence type="ECO:0000256" key="6">
    <source>
        <dbReference type="ARBA" id="ARBA00023136"/>
    </source>
</evidence>
<comment type="caution">
    <text evidence="9">The sequence shown here is derived from an EMBL/GenBank/DDBJ whole genome shotgun (WGS) entry which is preliminary data.</text>
</comment>
<evidence type="ECO:0000256" key="3">
    <source>
        <dbReference type="ARBA" id="ARBA00022679"/>
    </source>
</evidence>
<keyword evidence="9" id="KW-0328">Glycosyltransferase</keyword>
<keyword evidence="3 9" id="KW-0808">Transferase</keyword>
<feature type="transmembrane region" description="Helical" evidence="8">
    <location>
        <begin position="310"/>
        <end position="335"/>
    </location>
</feature>
<dbReference type="EC" id="2.4.-.-" evidence="9"/>
<feature type="transmembrane region" description="Helical" evidence="8">
    <location>
        <begin position="213"/>
        <end position="237"/>
    </location>
</feature>
<dbReference type="EMBL" id="JBFOCI010000011">
    <property type="protein sequence ID" value="MEW9808745.1"/>
    <property type="molecule type" value="Genomic_DNA"/>
</dbReference>
<dbReference type="GO" id="GO:0016757">
    <property type="term" value="F:glycosyltransferase activity"/>
    <property type="evidence" value="ECO:0007669"/>
    <property type="project" value="UniProtKB-KW"/>
</dbReference>
<evidence type="ECO:0000256" key="7">
    <source>
        <dbReference type="ARBA" id="ARBA00024033"/>
    </source>
</evidence>
<keyword evidence="10" id="KW-1185">Reference proteome</keyword>
<comment type="subcellular location">
    <subcellularLocation>
        <location evidence="1">Cell membrane</location>
        <topology evidence="1">Multi-pass membrane protein</topology>
    </subcellularLocation>
</comment>
<dbReference type="Proteomes" id="UP001556196">
    <property type="component" value="Unassembled WGS sequence"/>
</dbReference>
<protein>
    <submittedName>
        <fullName evidence="9">Glycosyltransferase family 87 protein</fullName>
        <ecNumber evidence="9">2.4.-.-</ecNumber>
    </submittedName>
</protein>
<dbReference type="Pfam" id="PF09594">
    <property type="entry name" value="GT87"/>
    <property type="match status" value="1"/>
</dbReference>
<evidence type="ECO:0000256" key="8">
    <source>
        <dbReference type="SAM" id="Phobius"/>
    </source>
</evidence>
<evidence type="ECO:0000313" key="9">
    <source>
        <dbReference type="EMBL" id="MEW9808745.1"/>
    </source>
</evidence>
<evidence type="ECO:0000256" key="2">
    <source>
        <dbReference type="ARBA" id="ARBA00022475"/>
    </source>
</evidence>
<keyword evidence="2" id="KW-1003">Cell membrane</keyword>
<evidence type="ECO:0000256" key="5">
    <source>
        <dbReference type="ARBA" id="ARBA00022989"/>
    </source>
</evidence>
<organism evidence="9 10">
    <name type="scientific">Mesorhizobium marinum</name>
    <dbReference type="NCBI Taxonomy" id="3228790"/>
    <lineage>
        <taxon>Bacteria</taxon>
        <taxon>Pseudomonadati</taxon>
        <taxon>Pseudomonadota</taxon>
        <taxon>Alphaproteobacteria</taxon>
        <taxon>Hyphomicrobiales</taxon>
        <taxon>Phyllobacteriaceae</taxon>
        <taxon>Mesorhizobium</taxon>
    </lineage>
</organism>
<evidence type="ECO:0000313" key="10">
    <source>
        <dbReference type="Proteomes" id="UP001556196"/>
    </source>
</evidence>
<feature type="transmembrane region" description="Helical" evidence="8">
    <location>
        <begin position="21"/>
        <end position="45"/>
    </location>
</feature>
<evidence type="ECO:0000256" key="4">
    <source>
        <dbReference type="ARBA" id="ARBA00022692"/>
    </source>
</evidence>
<proteinExistence type="inferred from homology"/>
<reference evidence="9 10" key="1">
    <citation type="submission" date="2024-06" db="EMBL/GenBank/DDBJ databases">
        <authorList>
            <person name="Tuo L."/>
        </authorList>
    </citation>
    <scope>NUCLEOTIDE SEQUENCE [LARGE SCALE GENOMIC DNA]</scope>
    <source>
        <strain evidence="9 10">ZMM04-5</strain>
    </source>
</reference>